<dbReference type="SUPFAM" id="SSF69322">
    <property type="entry name" value="Tricorn protease domain 2"/>
    <property type="match status" value="1"/>
</dbReference>
<sequence>MRRRTVLRRLALAGTGVGLATGTTRGHPMPTGDGTAEPAASDTPTGEDPLGVLEMETVYEVVTSPDGHTAYVATGDGIALVDLVTPTSPRLLSRRTDLLAESDDGPIQRVQDLAVSGSRLLAAGPAHPADGAHGFVVFDVSDRQAPERIAGLELDTRVHNCHFDGRYAYLTANDRDGNPLLVADIEAEEEVGEWSLLDAGDAWTDVPTSLWPLHDVWVEDDRAYLAYWDGGTWVVDVSDPSDISLVSKVRGRSPEDLAAIEDPGTERSEPPGNDHFVTVNEDASLLGVGGESWDLADDDSGGPSGIDLYDISDPTDAELLSTLDPPPTSDPSPGGILTTAHNFELTDNRCYSAWYNGGVRVHDLTDPTAPELAFEWRDTEATSFWTAQRAAGCFVAGSTNASQGTEVQPGLYTFPDPRIRTPTADPSATGDEGGGANSTDGTSLGVGGPGFGVGSAVAAVGLAAWRARRRQD</sequence>
<proteinExistence type="predicted"/>
<dbReference type="InterPro" id="IPR013211">
    <property type="entry name" value="LVIVD"/>
</dbReference>
<dbReference type="Gene3D" id="2.130.10.10">
    <property type="entry name" value="YVTN repeat-like/Quinoprotein amine dehydrogenase"/>
    <property type="match status" value="1"/>
</dbReference>
<comment type="caution">
    <text evidence="3">The sequence shown here is derived from an EMBL/GenBank/DDBJ whole genome shotgun (WGS) entry which is preliminary data.</text>
</comment>
<reference evidence="3 4" key="1">
    <citation type="submission" date="2018-12" db="EMBL/GenBank/DDBJ databases">
        <title>Draft genome sequence of Haloarcula hispinica strain 18.1, an halophilic archaeon isolated from Chott El Jerid of Southern Tunisia.</title>
        <authorList>
            <person name="Najjari A."/>
            <person name="Ben Dhia O."/>
            <person name="Ferjani R."/>
            <person name="Mahjoubi M."/>
            <person name="Sghaier H."/>
            <person name="Elshahed M."/>
            <person name="Ouzari H.I."/>
            <person name="Cherid A."/>
            <person name="Youssef N."/>
        </authorList>
    </citation>
    <scope>NUCLEOTIDE SEQUENCE [LARGE SCALE GENOMIC DNA]</scope>
    <source>
        <strain evidence="3 4">18.1</strain>
    </source>
</reference>
<dbReference type="EMBL" id="RZIG01000002">
    <property type="protein sequence ID" value="RYJ10344.1"/>
    <property type="molecule type" value="Genomic_DNA"/>
</dbReference>
<dbReference type="Proteomes" id="UP000293535">
    <property type="component" value="Unassembled WGS sequence"/>
</dbReference>
<evidence type="ECO:0000313" key="3">
    <source>
        <dbReference type="EMBL" id="RYJ10344.1"/>
    </source>
</evidence>
<dbReference type="InterPro" id="IPR015943">
    <property type="entry name" value="WD40/YVTN_repeat-like_dom_sf"/>
</dbReference>
<evidence type="ECO:0000313" key="4">
    <source>
        <dbReference type="Proteomes" id="UP000293535"/>
    </source>
</evidence>
<feature type="transmembrane region" description="Helical" evidence="2">
    <location>
        <begin position="446"/>
        <end position="465"/>
    </location>
</feature>
<protein>
    <recommendedName>
        <fullName evidence="5">LVIVD repeat-containing protein</fullName>
    </recommendedName>
</protein>
<accession>A0A482T1Y4</accession>
<gene>
    <name evidence="3" type="ORF">ELS20_10310</name>
</gene>
<feature type="region of interest" description="Disordered" evidence="1">
    <location>
        <begin position="406"/>
        <end position="448"/>
    </location>
</feature>
<feature type="region of interest" description="Disordered" evidence="1">
    <location>
        <begin position="317"/>
        <end position="336"/>
    </location>
</feature>
<evidence type="ECO:0000256" key="1">
    <source>
        <dbReference type="SAM" id="MobiDB-lite"/>
    </source>
</evidence>
<keyword evidence="2" id="KW-1133">Transmembrane helix</keyword>
<feature type="region of interest" description="Disordered" evidence="1">
    <location>
        <begin position="18"/>
        <end position="48"/>
    </location>
</feature>
<dbReference type="RefSeq" id="WP_129755593.1">
    <property type="nucleotide sequence ID" value="NZ_JAFKAA010000002.1"/>
</dbReference>
<organism evidence="3 4">
    <name type="scientific">Haloarcula hispanica</name>
    <dbReference type="NCBI Taxonomy" id="51589"/>
    <lineage>
        <taxon>Archaea</taxon>
        <taxon>Methanobacteriati</taxon>
        <taxon>Methanobacteriota</taxon>
        <taxon>Stenosarchaea group</taxon>
        <taxon>Halobacteria</taxon>
        <taxon>Halobacteriales</taxon>
        <taxon>Haloarculaceae</taxon>
        <taxon>Haloarcula</taxon>
    </lineage>
</organism>
<keyword evidence="2" id="KW-0472">Membrane</keyword>
<dbReference type="AlphaFoldDB" id="A0A482T1Y4"/>
<name>A0A482T1Y4_HALHI</name>
<evidence type="ECO:0000256" key="2">
    <source>
        <dbReference type="SAM" id="Phobius"/>
    </source>
</evidence>
<evidence type="ECO:0008006" key="5">
    <source>
        <dbReference type="Google" id="ProtNLM"/>
    </source>
</evidence>
<keyword evidence="2" id="KW-0812">Transmembrane</keyword>
<dbReference type="Pfam" id="PF08309">
    <property type="entry name" value="LVIVD"/>
    <property type="match status" value="1"/>
</dbReference>